<protein>
    <submittedName>
        <fullName evidence="1">Uncharacterized protein</fullName>
    </submittedName>
</protein>
<name>A0ACB9U2I5_9CETA</name>
<gene>
    <name evidence="1" type="ORF">MJG53_019130</name>
</gene>
<dbReference type="Proteomes" id="UP001057279">
    <property type="component" value="Linkage Group LG26"/>
</dbReference>
<comment type="caution">
    <text evidence="1">The sequence shown here is derived from an EMBL/GenBank/DDBJ whole genome shotgun (WGS) entry which is preliminary data.</text>
</comment>
<proteinExistence type="predicted"/>
<evidence type="ECO:0000313" key="1">
    <source>
        <dbReference type="EMBL" id="KAI4555440.1"/>
    </source>
</evidence>
<accession>A0ACB9U2I5</accession>
<dbReference type="EMBL" id="CM043051">
    <property type="protein sequence ID" value="KAI4555440.1"/>
    <property type="molecule type" value="Genomic_DNA"/>
</dbReference>
<sequence>MDRVLPLQSGTGHPCSVQVGSATGGGGGPEEKRCLFWEKEGSSQDTADQAACGEFRGKGSFLTKDPLALQAGPRSTNRLYGESGCRPCRSWEPSAGPLGNPEGPDADPDPGRAASLESWRHFQGAVPKGPGQGEMLKKDGSQASRTDSQGGKDEGHFRRRSAPPPPPLPEPWPICRKPEQKTLAPSQKEFDYHLESKVLPAQAPLAISWRVEQAHRSGAALETGCCPPPPLQVKRSFGPPKHGKPQQQKCPPPKCGCWLQTGEGQGEGSHQKLKLFHEQGLSRGLLMVRQQLFIPLRKTEVLRLDLRFHRWKDMGTNPGISQSQAPGPRVEGAASLDQRSTPRAASKPHPKASDVPQIMQLSQSFTEHLGCSRLSGDTGMRPSWYPHEGGSPVRENAEG</sequence>
<reference evidence="1" key="1">
    <citation type="submission" date="2022-03" db="EMBL/GenBank/DDBJ databases">
        <title>Genomic analyses of argali, domestic sheep and their hybrids provide insights into chromosomal evolution, heterosis and genetic basis of agronomic traits.</title>
        <authorList>
            <person name="Li M."/>
        </authorList>
    </citation>
    <scope>NUCLEOTIDE SEQUENCE</scope>
    <source>
        <strain evidence="1">F1 hybrid</strain>
    </source>
</reference>
<evidence type="ECO:0000313" key="2">
    <source>
        <dbReference type="Proteomes" id="UP001057279"/>
    </source>
</evidence>
<keyword evidence="2" id="KW-1185">Reference proteome</keyword>
<organism evidence="1 2">
    <name type="scientific">Ovis ammon polii x Ovis aries</name>
    <dbReference type="NCBI Taxonomy" id="2918886"/>
    <lineage>
        <taxon>Eukaryota</taxon>
        <taxon>Metazoa</taxon>
        <taxon>Chordata</taxon>
        <taxon>Craniata</taxon>
        <taxon>Vertebrata</taxon>
        <taxon>Euteleostomi</taxon>
        <taxon>Mammalia</taxon>
        <taxon>Eutheria</taxon>
        <taxon>Laurasiatheria</taxon>
        <taxon>Artiodactyla</taxon>
        <taxon>Ruminantia</taxon>
        <taxon>Pecora</taxon>
        <taxon>Bovidae</taxon>
        <taxon>Caprinae</taxon>
        <taxon>Ovis</taxon>
    </lineage>
</organism>